<keyword evidence="3 7" id="KW-1133">Transmembrane helix</keyword>
<comment type="subcellular location">
    <subcellularLocation>
        <location evidence="7">Cell membrane</location>
        <topology evidence="7">Single-pass membrane protein</topology>
    </subcellularLocation>
</comment>
<reference evidence="8 9" key="1">
    <citation type="submission" date="2020-04" db="EMBL/GenBank/DDBJ databases">
        <authorList>
            <person name="Hitch T.C.A."/>
            <person name="Wylensek D."/>
            <person name="Clavel T."/>
        </authorList>
    </citation>
    <scope>NUCLEOTIDE SEQUENCE [LARGE SCALE GENOMIC DNA]</scope>
    <source>
        <strain evidence="8 9">Oil-RF-744-FAT-WT-6-1</strain>
    </source>
</reference>
<dbReference type="EC" id="4.2.2.29" evidence="7"/>
<protein>
    <recommendedName>
        <fullName evidence="7">Endolytic murein transglycosylase</fullName>
        <ecNumber evidence="7">4.2.2.29</ecNumber>
    </recommendedName>
    <alternativeName>
        <fullName evidence="7">Peptidoglycan lytic transglycosylase</fullName>
    </alternativeName>
    <alternativeName>
        <fullName evidence="7">Peptidoglycan polymerization terminase</fullName>
    </alternativeName>
</protein>
<dbReference type="PANTHER" id="PTHR30518:SF2">
    <property type="entry name" value="ENDOLYTIC MUREIN TRANSGLYCOSYLASE"/>
    <property type="match status" value="1"/>
</dbReference>
<dbReference type="HAMAP" id="MF_02065">
    <property type="entry name" value="MltG"/>
    <property type="match status" value="1"/>
</dbReference>
<comment type="catalytic activity">
    <reaction evidence="7">
        <text>a peptidoglycan chain = a peptidoglycan chain with N-acetyl-1,6-anhydromuramyl-[peptide] at the reducing end + a peptidoglycan chain with N-acetylglucosamine at the non-reducing end.</text>
        <dbReference type="EC" id="4.2.2.29"/>
    </reaction>
</comment>
<keyword evidence="5 7" id="KW-0456">Lyase</keyword>
<evidence type="ECO:0000256" key="1">
    <source>
        <dbReference type="ARBA" id="ARBA00022475"/>
    </source>
</evidence>
<proteinExistence type="inferred from homology"/>
<feature type="site" description="Important for catalytic activity" evidence="7">
    <location>
        <position position="249"/>
    </location>
</feature>
<evidence type="ECO:0000256" key="2">
    <source>
        <dbReference type="ARBA" id="ARBA00022692"/>
    </source>
</evidence>
<dbReference type="EMBL" id="JABAFG010000031">
    <property type="protein sequence ID" value="NME29361.1"/>
    <property type="molecule type" value="Genomic_DNA"/>
</dbReference>
<evidence type="ECO:0000256" key="7">
    <source>
        <dbReference type="HAMAP-Rule" id="MF_02065"/>
    </source>
</evidence>
<dbReference type="Proteomes" id="UP000591071">
    <property type="component" value="Unassembled WGS sequence"/>
</dbReference>
<dbReference type="GO" id="GO:0009252">
    <property type="term" value="P:peptidoglycan biosynthetic process"/>
    <property type="evidence" value="ECO:0007669"/>
    <property type="project" value="UniProtKB-UniRule"/>
</dbReference>
<keyword evidence="4 7" id="KW-0472">Membrane</keyword>
<evidence type="ECO:0000256" key="4">
    <source>
        <dbReference type="ARBA" id="ARBA00023136"/>
    </source>
</evidence>
<dbReference type="GO" id="GO:0008932">
    <property type="term" value="F:lytic endotransglycosylase activity"/>
    <property type="evidence" value="ECO:0007669"/>
    <property type="project" value="UniProtKB-UniRule"/>
</dbReference>
<evidence type="ECO:0000256" key="5">
    <source>
        <dbReference type="ARBA" id="ARBA00023239"/>
    </source>
</evidence>
<accession>A0A848BSM2</accession>
<dbReference type="InterPro" id="IPR003770">
    <property type="entry name" value="MLTG-like"/>
</dbReference>
<comment type="similarity">
    <text evidence="7">Belongs to the transglycosylase MltG family.</text>
</comment>
<dbReference type="AlphaFoldDB" id="A0A848BSM2"/>
<keyword evidence="2 7" id="KW-0812">Transmembrane</keyword>
<dbReference type="Gene3D" id="3.30.1490.480">
    <property type="entry name" value="Endolytic murein transglycosylase"/>
    <property type="match status" value="1"/>
</dbReference>
<dbReference type="RefSeq" id="WP_170088091.1">
    <property type="nucleotide sequence ID" value="NZ_JABAFG010000031.1"/>
</dbReference>
<dbReference type="CDD" id="cd08010">
    <property type="entry name" value="MltG_like"/>
    <property type="match status" value="1"/>
</dbReference>
<dbReference type="Gene3D" id="3.30.160.60">
    <property type="entry name" value="Classic Zinc Finger"/>
    <property type="match status" value="1"/>
</dbReference>
<organism evidence="8 9">
    <name type="scientific">Megasphaera hexanoica</name>
    <dbReference type="NCBI Taxonomy" id="1675036"/>
    <lineage>
        <taxon>Bacteria</taxon>
        <taxon>Bacillati</taxon>
        <taxon>Bacillota</taxon>
        <taxon>Negativicutes</taxon>
        <taxon>Veillonellales</taxon>
        <taxon>Veillonellaceae</taxon>
        <taxon>Megasphaera</taxon>
    </lineage>
</organism>
<evidence type="ECO:0000313" key="8">
    <source>
        <dbReference type="EMBL" id="NME29361.1"/>
    </source>
</evidence>
<keyword evidence="6 7" id="KW-0961">Cell wall biogenesis/degradation</keyword>
<dbReference type="GO" id="GO:0071555">
    <property type="term" value="P:cell wall organization"/>
    <property type="evidence" value="ECO:0007669"/>
    <property type="project" value="UniProtKB-KW"/>
</dbReference>
<name>A0A848BSM2_9FIRM</name>
<dbReference type="NCBIfam" id="TIGR00247">
    <property type="entry name" value="endolytic transglycosylase MltG"/>
    <property type="match status" value="1"/>
</dbReference>
<gene>
    <name evidence="7 8" type="primary">mltG</name>
    <name evidence="8" type="ORF">HF872_12170</name>
</gene>
<evidence type="ECO:0000256" key="6">
    <source>
        <dbReference type="ARBA" id="ARBA00023316"/>
    </source>
</evidence>
<evidence type="ECO:0000256" key="3">
    <source>
        <dbReference type="ARBA" id="ARBA00022989"/>
    </source>
</evidence>
<dbReference type="Pfam" id="PF02618">
    <property type="entry name" value="YceG"/>
    <property type="match status" value="1"/>
</dbReference>
<comment type="function">
    <text evidence="7">Functions as a peptidoglycan terminase that cleaves nascent peptidoglycan strands endolytically to terminate their elongation.</text>
</comment>
<keyword evidence="1 7" id="KW-1003">Cell membrane</keyword>
<dbReference type="GO" id="GO:0005886">
    <property type="term" value="C:plasma membrane"/>
    <property type="evidence" value="ECO:0007669"/>
    <property type="project" value="UniProtKB-SubCell"/>
</dbReference>
<comment type="caution">
    <text evidence="8">The sequence shown here is derived from an EMBL/GenBank/DDBJ whole genome shotgun (WGS) entry which is preliminary data.</text>
</comment>
<evidence type="ECO:0000313" key="9">
    <source>
        <dbReference type="Proteomes" id="UP000591071"/>
    </source>
</evidence>
<feature type="transmembrane region" description="Helical" evidence="7">
    <location>
        <begin position="35"/>
        <end position="57"/>
    </location>
</feature>
<dbReference type="PANTHER" id="PTHR30518">
    <property type="entry name" value="ENDOLYTIC MUREIN TRANSGLYCOSYLASE"/>
    <property type="match status" value="1"/>
</dbReference>
<sequence>MNKKKIEETIEHVEQEVVQDAREIRQSAARHRRRFWGIAAAACLFIAGAAGIASYYLPNYFLPEREAYVHVREQMTATDIADQLYDDGLIVNPGWFRLVARVTGQADDLKQGEYTIRSDMSLQQILAKLKSGKSEAARLVVPEGYTVRQTAQALDKLGIVKEEDFLRAANDTSLLYPYMKGNRKVTLVTEGFLFPDTYLIGKDATAEEVVTMMLKNFDRHLTDDMRQQIAERNMSIYQFVTLASLIEKEAKYDKDRPLIASVFLNRLSRHMKLQSDASISYAMGTHKAAYSISETEYDSPYNTYRYEGLPPGPIANPGMDCMKAILEAPDTSYLYFVADKDGHNYFATTYEDHMKNVKEHMP</sequence>